<dbReference type="InterPro" id="IPR000175">
    <property type="entry name" value="Na/ntran_symport"/>
</dbReference>
<gene>
    <name evidence="11" type="ORF">PFISCL1PPCAC_10941</name>
</gene>
<evidence type="ECO:0000256" key="6">
    <source>
        <dbReference type="ARBA" id="ARBA00023136"/>
    </source>
</evidence>
<feature type="transmembrane region" description="Helical" evidence="10">
    <location>
        <begin position="593"/>
        <end position="614"/>
    </location>
</feature>
<feature type="compositionally biased region" description="Basic and acidic residues" evidence="9">
    <location>
        <begin position="900"/>
        <end position="927"/>
    </location>
</feature>
<feature type="region of interest" description="Disordered" evidence="9">
    <location>
        <begin position="976"/>
        <end position="1053"/>
    </location>
</feature>
<feature type="non-terminal residue" evidence="11">
    <location>
        <position position="1"/>
    </location>
</feature>
<comment type="subcellular location">
    <subcellularLocation>
        <location evidence="1">Membrane</location>
        <topology evidence="1">Multi-pass membrane protein</topology>
    </subcellularLocation>
</comment>
<evidence type="ECO:0000256" key="10">
    <source>
        <dbReference type="SAM" id="Phobius"/>
    </source>
</evidence>
<sequence>VTYPAMPGTYSSRGADTSTSIGNDGMDLKGALRLQIEALAKRNELHAKHRSTIARTREMSSRIVRLRELLSRDPPTAYHFYLECVSQADETERIIGKKHAHFSGNPMEKIDEIPLETKSEAIVNYQSPIEESSWQDADKFYYNSKWWRIICLNGAKEGASRTGEGDVRDLWNSQIEFFLSCLGFIVGVGSTLRFPAKVYQYGGGVFFIPYFICLALFGLPIVFMHLAIGQYSGLSAAGAFWKLMPISSGIGWALVILAVPVSIYYNIINAWAVYYFWFSLKGFITGHLPWDSCEPQWVAKFNCCDLRDFSCLNNTHTITAPEAYFHFNVLGRDEDGDLSLGPVQPHLFLALAAAWIFVFFGVFKGIGSIGWAAAVTATVPYLLLIILLLRGTSLPGANKGLHFLFTPNFDKLWSLEMWKSAAEQVFYELGIDAGPLISMASFSRFRNNIYRDAVLLVIIDALTSVLCGMVIFSFVGFIAHRAGLEITDVLQHDASYLAFTVYPGVTSFMTLGPLWAALFFAMLMLSAIDAEFAWLEMIASSVMYQLGEKDKRVEDRILCFLCILGFIIGIPLTCKGGIYLFHAIESLNANWNSFSLGLILVILVCYCYGVDNFMDDIRNMLRFPPVPERMSDWSATRRIGHFFGPTGGYIKWAWCLFCPAVLIALLLASLFSYERVSLAGKPLPIIYELVAWVTMVGPLTVIPLTAAYTLYDAKRRSRPLMTVFSTKEWRSGKPTETNEKEEREKKERRMNQAVHHYMYIDPASRGPSVRVAPALFETNDYGRMAGRITEWQSREPERATPATTSSTEEIEAHEMSLFGPPPASQKLSESLRLRQATHEAITTRRDPYGAGTLLQIASSLASPSKPAVSPRRGTLSTSSYAARQSGSDNYDQTRRTAFVRKGEGRQRTESRDHPDDAVESRADEQRRIRAAAHRSRARFDSSHFNMAAHKHSSAASSVSAPPIPSVASLLSLVSSRRSEMDDSEHRTRSKSIGSADAKDIEIVDRDEKRRKDRRSEIDSSSRASTSSDSSLEEGRKHRATVVRRQPLHDSAESIGVQSSISITPIDHRVVERSFSSIAIYEPHHLRPDRPTNKLSALKRPAPIGIPSVPSSSSSIQGTPAASSNPTPAASSQGTPTSSMPPSLSRPSPVTMPSSSSPFYPVTPYKPPEMRKDD</sequence>
<feature type="compositionally biased region" description="Basic and acidic residues" evidence="9">
    <location>
        <begin position="976"/>
        <end position="986"/>
    </location>
</feature>
<keyword evidence="2" id="KW-0813">Transport</keyword>
<keyword evidence="3 10" id="KW-0812">Transmembrane</keyword>
<feature type="region of interest" description="Disordered" evidence="9">
    <location>
        <begin position="1084"/>
        <end position="1173"/>
    </location>
</feature>
<dbReference type="PANTHER" id="PTHR11616">
    <property type="entry name" value="SODIUM/CHLORIDE DEPENDENT TRANSPORTER"/>
    <property type="match status" value="1"/>
</dbReference>
<feature type="compositionally biased region" description="Basic and acidic residues" evidence="9">
    <location>
        <begin position="996"/>
        <end position="1019"/>
    </location>
</feature>
<keyword evidence="7" id="KW-0479">Metal-binding</keyword>
<evidence type="ECO:0000256" key="3">
    <source>
        <dbReference type="ARBA" id="ARBA00022692"/>
    </source>
</evidence>
<evidence type="ECO:0000313" key="11">
    <source>
        <dbReference type="EMBL" id="GMT19644.1"/>
    </source>
</evidence>
<proteinExistence type="predicted"/>
<dbReference type="AlphaFoldDB" id="A0AAV5VPD8"/>
<evidence type="ECO:0000256" key="5">
    <source>
        <dbReference type="ARBA" id="ARBA00022989"/>
    </source>
</evidence>
<feature type="region of interest" description="Disordered" evidence="9">
    <location>
        <begin position="860"/>
        <end position="941"/>
    </location>
</feature>
<comment type="caution">
    <text evidence="11">The sequence shown here is derived from an EMBL/GenBank/DDBJ whole genome shotgun (WGS) entry which is preliminary data.</text>
</comment>
<keyword evidence="4" id="KW-0769">Symport</keyword>
<dbReference type="PROSITE" id="PS50267">
    <property type="entry name" value="NA_NEUROTRAN_SYMP_3"/>
    <property type="match status" value="1"/>
</dbReference>
<dbReference type="CDD" id="cd10324">
    <property type="entry name" value="SLC6sbd"/>
    <property type="match status" value="1"/>
</dbReference>
<keyword evidence="6 10" id="KW-0472">Membrane</keyword>
<evidence type="ECO:0000256" key="7">
    <source>
        <dbReference type="PIRSR" id="PIRSR600175-1"/>
    </source>
</evidence>
<feature type="region of interest" description="Disordered" evidence="9">
    <location>
        <begin position="728"/>
        <end position="748"/>
    </location>
</feature>
<dbReference type="EMBL" id="BTSY01000003">
    <property type="protein sequence ID" value="GMT19644.1"/>
    <property type="molecule type" value="Genomic_DNA"/>
</dbReference>
<keyword evidence="7" id="KW-0915">Sodium</keyword>
<evidence type="ECO:0000256" key="8">
    <source>
        <dbReference type="PIRSR" id="PIRSR600175-2"/>
    </source>
</evidence>
<evidence type="ECO:0000256" key="2">
    <source>
        <dbReference type="ARBA" id="ARBA00022448"/>
    </source>
</evidence>
<feature type="binding site" evidence="7">
    <location>
        <position position="183"/>
    </location>
    <ligand>
        <name>Na(+)</name>
        <dbReference type="ChEBI" id="CHEBI:29101"/>
        <label>1</label>
    </ligand>
</feature>
<dbReference type="GO" id="GO:0089718">
    <property type="term" value="P:amino acid import across plasma membrane"/>
    <property type="evidence" value="ECO:0007669"/>
    <property type="project" value="TreeGrafter"/>
</dbReference>
<dbReference type="GO" id="GO:0005283">
    <property type="term" value="F:amino acid:sodium symporter activity"/>
    <property type="evidence" value="ECO:0007669"/>
    <property type="project" value="TreeGrafter"/>
</dbReference>
<evidence type="ECO:0000256" key="1">
    <source>
        <dbReference type="ARBA" id="ARBA00004141"/>
    </source>
</evidence>
<keyword evidence="12" id="KW-1185">Reference proteome</keyword>
<feature type="transmembrane region" description="Helical" evidence="10">
    <location>
        <begin position="207"/>
        <end position="229"/>
    </location>
</feature>
<evidence type="ECO:0000313" key="12">
    <source>
        <dbReference type="Proteomes" id="UP001432322"/>
    </source>
</evidence>
<evidence type="ECO:0000256" key="4">
    <source>
        <dbReference type="ARBA" id="ARBA00022847"/>
    </source>
</evidence>
<feature type="transmembrane region" description="Helical" evidence="10">
    <location>
        <begin position="685"/>
        <end position="711"/>
    </location>
</feature>
<evidence type="ECO:0000256" key="9">
    <source>
        <dbReference type="SAM" id="MobiDB-lite"/>
    </source>
</evidence>
<dbReference type="GO" id="GO:0005886">
    <property type="term" value="C:plasma membrane"/>
    <property type="evidence" value="ECO:0007669"/>
    <property type="project" value="TreeGrafter"/>
</dbReference>
<dbReference type="Proteomes" id="UP001432322">
    <property type="component" value="Unassembled WGS sequence"/>
</dbReference>
<dbReference type="SUPFAM" id="SSF161070">
    <property type="entry name" value="SNF-like"/>
    <property type="match status" value="1"/>
</dbReference>
<feature type="transmembrane region" description="Helical" evidence="10">
    <location>
        <begin position="652"/>
        <end position="673"/>
    </location>
</feature>
<keyword evidence="5 10" id="KW-1133">Transmembrane helix</keyword>
<dbReference type="PANTHER" id="PTHR11616:SF324">
    <property type="entry name" value="SODIUM-DEPENDENT TRANSPORTER SNF-12"/>
    <property type="match status" value="1"/>
</dbReference>
<feature type="transmembrane region" description="Helical" evidence="10">
    <location>
        <begin position="453"/>
        <end position="479"/>
    </location>
</feature>
<organism evidence="11 12">
    <name type="scientific">Pristionchus fissidentatus</name>
    <dbReference type="NCBI Taxonomy" id="1538716"/>
    <lineage>
        <taxon>Eukaryota</taxon>
        <taxon>Metazoa</taxon>
        <taxon>Ecdysozoa</taxon>
        <taxon>Nematoda</taxon>
        <taxon>Chromadorea</taxon>
        <taxon>Rhabditida</taxon>
        <taxon>Rhabditina</taxon>
        <taxon>Diplogasteromorpha</taxon>
        <taxon>Diplogasteroidea</taxon>
        <taxon>Neodiplogasteridae</taxon>
        <taxon>Pristionchus</taxon>
    </lineage>
</organism>
<feature type="region of interest" description="Disordered" evidence="9">
    <location>
        <begin position="787"/>
        <end position="812"/>
    </location>
</feature>
<dbReference type="InterPro" id="IPR037272">
    <property type="entry name" value="SNS_sf"/>
</dbReference>
<keyword evidence="8" id="KW-1015">Disulfide bond</keyword>
<feature type="disulfide bond" evidence="8">
    <location>
        <begin position="293"/>
        <end position="303"/>
    </location>
</feature>
<feature type="compositionally biased region" description="Polar residues" evidence="9">
    <location>
        <begin position="874"/>
        <end position="890"/>
    </location>
</feature>
<feature type="transmembrane region" description="Helical" evidence="10">
    <location>
        <begin position="557"/>
        <end position="581"/>
    </location>
</feature>
<protein>
    <recommendedName>
        <fullName evidence="13">Transporter</fullName>
    </recommendedName>
</protein>
<feature type="transmembrane region" description="Helical" evidence="10">
    <location>
        <begin position="249"/>
        <end position="277"/>
    </location>
</feature>
<feature type="transmembrane region" description="Helical" evidence="10">
    <location>
        <begin position="369"/>
        <end position="389"/>
    </location>
</feature>
<evidence type="ECO:0008006" key="13">
    <source>
        <dbReference type="Google" id="ProtNLM"/>
    </source>
</evidence>
<dbReference type="GO" id="GO:0015179">
    <property type="term" value="F:L-amino acid transmembrane transporter activity"/>
    <property type="evidence" value="ECO:0007669"/>
    <property type="project" value="TreeGrafter"/>
</dbReference>
<dbReference type="GO" id="GO:0046872">
    <property type="term" value="F:metal ion binding"/>
    <property type="evidence" value="ECO:0007669"/>
    <property type="project" value="UniProtKB-KW"/>
</dbReference>
<accession>A0AAV5VPD8</accession>
<name>A0AAV5VPD8_9BILA</name>
<feature type="binding site" evidence="7">
    <location>
        <position position="186"/>
    </location>
    <ligand>
        <name>Na(+)</name>
        <dbReference type="ChEBI" id="CHEBI:29101"/>
        <label>1</label>
    </ligand>
</feature>
<feature type="compositionally biased region" description="Low complexity" evidence="9">
    <location>
        <begin position="1100"/>
        <end position="1157"/>
    </location>
</feature>
<feature type="transmembrane region" description="Helical" evidence="10">
    <location>
        <begin position="177"/>
        <end position="195"/>
    </location>
</feature>
<reference evidence="11" key="1">
    <citation type="submission" date="2023-10" db="EMBL/GenBank/DDBJ databases">
        <title>Genome assembly of Pristionchus species.</title>
        <authorList>
            <person name="Yoshida K."/>
            <person name="Sommer R.J."/>
        </authorList>
    </citation>
    <scope>NUCLEOTIDE SEQUENCE</scope>
    <source>
        <strain evidence="11">RS5133</strain>
    </source>
</reference>
<feature type="transmembrane region" description="Helical" evidence="10">
    <location>
        <begin position="347"/>
        <end position="363"/>
    </location>
</feature>
<dbReference type="PRINTS" id="PR00176">
    <property type="entry name" value="NANEUSMPORT"/>
</dbReference>
<feature type="compositionally biased region" description="Low complexity" evidence="9">
    <location>
        <begin position="1020"/>
        <end position="1029"/>
    </location>
</feature>
<dbReference type="Pfam" id="PF00209">
    <property type="entry name" value="SNF"/>
    <property type="match status" value="1"/>
</dbReference>
<feature type="binding site" evidence="7">
    <location>
        <position position="529"/>
    </location>
    <ligand>
        <name>Na(+)</name>
        <dbReference type="ChEBI" id="CHEBI:29101"/>
        <label>1</label>
    </ligand>
</feature>